<comment type="similarity">
    <text evidence="2">Belongs to the methyl-accepting chemotaxis (MCP) protein family.</text>
</comment>
<dbReference type="SMART" id="SM00304">
    <property type="entry name" value="HAMP"/>
    <property type="match status" value="1"/>
</dbReference>
<dbReference type="GO" id="GO:0004888">
    <property type="term" value="F:transmembrane signaling receptor activity"/>
    <property type="evidence" value="ECO:0007669"/>
    <property type="project" value="InterPro"/>
</dbReference>
<feature type="transmembrane region" description="Helical" evidence="3">
    <location>
        <begin position="205"/>
        <end position="225"/>
    </location>
</feature>
<feature type="domain" description="HAMP" evidence="5">
    <location>
        <begin position="227"/>
        <end position="279"/>
    </location>
</feature>
<dbReference type="SMART" id="SM00283">
    <property type="entry name" value="MA"/>
    <property type="match status" value="1"/>
</dbReference>
<evidence type="ECO:0000313" key="6">
    <source>
        <dbReference type="EMBL" id="CUR58864.1"/>
    </source>
</evidence>
<evidence type="ECO:0000256" key="1">
    <source>
        <dbReference type="ARBA" id="ARBA00023224"/>
    </source>
</evidence>
<dbReference type="InterPro" id="IPR003660">
    <property type="entry name" value="HAMP_dom"/>
</dbReference>
<dbReference type="PRINTS" id="PR00260">
    <property type="entry name" value="CHEMTRNSDUCR"/>
</dbReference>
<evidence type="ECO:0000259" key="4">
    <source>
        <dbReference type="PROSITE" id="PS50111"/>
    </source>
</evidence>
<keyword evidence="3" id="KW-0812">Transmembrane</keyword>
<gene>
    <name evidence="6" type="ORF">NOCA1160096</name>
</gene>
<reference evidence="6" key="1">
    <citation type="submission" date="2015-08" db="EMBL/GenBank/DDBJ databases">
        <authorList>
            <person name="Babu N.S."/>
            <person name="Beckwith C.J."/>
            <person name="Beseler K.G."/>
            <person name="Brison A."/>
            <person name="Carone J.V."/>
            <person name="Caskin T.P."/>
            <person name="Diamond M."/>
            <person name="Durham M.E."/>
            <person name="Foxe J.M."/>
            <person name="Go M."/>
            <person name="Henderson B.A."/>
            <person name="Jones I.B."/>
            <person name="McGettigan J.A."/>
            <person name="Micheletti S.J."/>
            <person name="Nasrallah M.E."/>
            <person name="Ortiz D."/>
            <person name="Piller C.R."/>
            <person name="Privatt S.R."/>
            <person name="Schneider S.L."/>
            <person name="Sharp S."/>
            <person name="Smith T.C."/>
            <person name="Stanton J.D."/>
            <person name="Ullery H.E."/>
            <person name="Wilson R.J."/>
            <person name="Serrano M.G."/>
            <person name="Buck G."/>
            <person name="Lee V."/>
            <person name="Wang Y."/>
            <person name="Carvalho R."/>
            <person name="Voegtly L."/>
            <person name="Shi R."/>
            <person name="Duckworth R."/>
            <person name="Johnson A."/>
            <person name="Loviza R."/>
            <person name="Walstead R."/>
            <person name="Shah Z."/>
            <person name="Kiflezghi M."/>
            <person name="Wade K."/>
            <person name="Ball S.L."/>
            <person name="Bradley K.W."/>
            <person name="Asai D.J."/>
            <person name="Bowman C.A."/>
            <person name="Russell D.A."/>
            <person name="Pope W.H."/>
            <person name="Jacobs-Sera D."/>
            <person name="Hendrix R.W."/>
            <person name="Hatfull G.F."/>
        </authorList>
    </citation>
    <scope>NUCLEOTIDE SEQUENCE</scope>
</reference>
<sequence>MTSPRHALRDLKIGVRLAAAFAACGLLVGLAAYLGLSAQSKADGMRDQLEQVASHRALADLMLININDITGWQGLYLGDAAAFGVEEALSEDGYNRDGYLTSKAAIEAMFDDVDTTGLTDDQLAILSSTEANFQQLFEQDDWIVERLEARGLEAMPQIMNSINGGAAGEAWTAVYEDMSAFGDSLAAREKAVRADLAVVSRQGRLMVYVGLALVIIAGTAVVVGVTRSITRPLGRAVAVLQAVAAGHLDRRLEEDRGDEIGQLATALNSAVSNLGNAMSEIAGTAVQLAGASEELSAVSGQMTSSASEASAQAGLVSSAAGQVSNNVQTVAAATEQMGASIREIAVNASNAAGVAAQAVVAAESTNATVAKLGESSTEVGNVIKVINSIAEQTNLLALNATIEAARAGEAGKGFAVVANEVKELAQETSKATGDIDQRIRAIQADTQEAVIAISEIAGIIAQISDTQTVIASAVEEQTATTQEMTRSVADAAVGSTDIAENITGVARTASDTQAAAGSTSSAAEELSRMAQRLQGLVAQFTYEASGAAV</sequence>
<dbReference type="PROSITE" id="PS50111">
    <property type="entry name" value="CHEMOTAXIS_TRANSDUC_2"/>
    <property type="match status" value="1"/>
</dbReference>
<name>A0A2P2CA52_9ZZZZ</name>
<dbReference type="Pfam" id="PF00015">
    <property type="entry name" value="MCPsignal"/>
    <property type="match status" value="1"/>
</dbReference>
<dbReference type="InterPro" id="IPR004089">
    <property type="entry name" value="MCPsignal_dom"/>
</dbReference>
<dbReference type="InterPro" id="IPR004090">
    <property type="entry name" value="Chemotax_Me-accpt_rcpt"/>
</dbReference>
<proteinExistence type="inferred from homology"/>
<keyword evidence="1" id="KW-0807">Transducer</keyword>
<keyword evidence="3" id="KW-0472">Membrane</keyword>
<dbReference type="PROSITE" id="PS50885">
    <property type="entry name" value="HAMP"/>
    <property type="match status" value="1"/>
</dbReference>
<dbReference type="EMBL" id="CZKB01000008">
    <property type="protein sequence ID" value="CUR58864.1"/>
    <property type="molecule type" value="Genomic_DNA"/>
</dbReference>
<dbReference type="GO" id="GO:0006935">
    <property type="term" value="P:chemotaxis"/>
    <property type="evidence" value="ECO:0007669"/>
    <property type="project" value="InterPro"/>
</dbReference>
<dbReference type="Gene3D" id="1.10.287.950">
    <property type="entry name" value="Methyl-accepting chemotaxis protein"/>
    <property type="match status" value="1"/>
</dbReference>
<evidence type="ECO:0000256" key="2">
    <source>
        <dbReference type="ARBA" id="ARBA00029447"/>
    </source>
</evidence>
<dbReference type="Pfam" id="PF00672">
    <property type="entry name" value="HAMP"/>
    <property type="match status" value="1"/>
</dbReference>
<dbReference type="PANTHER" id="PTHR32089:SF112">
    <property type="entry name" value="LYSOZYME-LIKE PROTEIN-RELATED"/>
    <property type="match status" value="1"/>
</dbReference>
<keyword evidence="3" id="KW-1133">Transmembrane helix</keyword>
<dbReference type="AlphaFoldDB" id="A0A2P2CA52"/>
<organism evidence="6">
    <name type="scientific">metagenome</name>
    <dbReference type="NCBI Taxonomy" id="256318"/>
    <lineage>
        <taxon>unclassified sequences</taxon>
        <taxon>metagenomes</taxon>
    </lineage>
</organism>
<dbReference type="GO" id="GO:0016020">
    <property type="term" value="C:membrane"/>
    <property type="evidence" value="ECO:0007669"/>
    <property type="project" value="InterPro"/>
</dbReference>
<evidence type="ECO:0000256" key="3">
    <source>
        <dbReference type="SAM" id="Phobius"/>
    </source>
</evidence>
<feature type="transmembrane region" description="Helical" evidence="3">
    <location>
        <begin position="13"/>
        <end position="36"/>
    </location>
</feature>
<protein>
    <submittedName>
        <fullName evidence="6">Chemotaxis sensory transducer</fullName>
    </submittedName>
</protein>
<feature type="domain" description="Methyl-accepting transducer" evidence="4">
    <location>
        <begin position="298"/>
        <end position="527"/>
    </location>
</feature>
<dbReference type="CDD" id="cd06225">
    <property type="entry name" value="HAMP"/>
    <property type="match status" value="1"/>
</dbReference>
<evidence type="ECO:0000259" key="5">
    <source>
        <dbReference type="PROSITE" id="PS50885"/>
    </source>
</evidence>
<dbReference type="SUPFAM" id="SSF58104">
    <property type="entry name" value="Methyl-accepting chemotaxis protein (MCP) signaling domain"/>
    <property type="match status" value="1"/>
</dbReference>
<dbReference type="GO" id="GO:0007165">
    <property type="term" value="P:signal transduction"/>
    <property type="evidence" value="ECO:0007669"/>
    <property type="project" value="UniProtKB-KW"/>
</dbReference>
<accession>A0A2P2CA52</accession>
<dbReference type="PANTHER" id="PTHR32089">
    <property type="entry name" value="METHYL-ACCEPTING CHEMOTAXIS PROTEIN MCPB"/>
    <property type="match status" value="1"/>
</dbReference>